<name>A0A1W0WRT1_HYPEX</name>
<dbReference type="AlphaFoldDB" id="A0A1W0WRT1"/>
<evidence type="ECO:0000313" key="2">
    <source>
        <dbReference type="EMBL" id="OQV17918.1"/>
    </source>
</evidence>
<reference evidence="3" key="1">
    <citation type="submission" date="2017-01" db="EMBL/GenBank/DDBJ databases">
        <title>Comparative genomics of anhydrobiosis in the tardigrade Hypsibius dujardini.</title>
        <authorList>
            <person name="Yoshida Y."/>
            <person name="Koutsovoulos G."/>
            <person name="Laetsch D."/>
            <person name="Stevens L."/>
            <person name="Kumar S."/>
            <person name="Horikawa D."/>
            <person name="Ishino K."/>
            <person name="Komine S."/>
            <person name="Tomita M."/>
            <person name="Blaxter M."/>
            <person name="Arakawa K."/>
        </authorList>
    </citation>
    <scope>NUCLEOTIDE SEQUENCE [LARGE SCALE GENOMIC DNA]</scope>
    <source>
        <strain evidence="3">Z151</strain>
    </source>
</reference>
<dbReference type="Proteomes" id="UP000192578">
    <property type="component" value="Unassembled WGS sequence"/>
</dbReference>
<protein>
    <recommendedName>
        <fullName evidence="4">Invertebrate defensins family profile domain-containing protein</fullName>
    </recommendedName>
</protein>
<dbReference type="OrthoDB" id="6514002at2759"/>
<evidence type="ECO:0000256" key="1">
    <source>
        <dbReference type="SAM" id="SignalP"/>
    </source>
</evidence>
<keyword evidence="1" id="KW-0732">Signal</keyword>
<feature type="chain" id="PRO_5012167297" description="Invertebrate defensins family profile domain-containing protein" evidence="1">
    <location>
        <begin position="38"/>
        <end position="137"/>
    </location>
</feature>
<comment type="caution">
    <text evidence="2">The sequence shown here is derived from an EMBL/GenBank/DDBJ whole genome shotgun (WGS) entry which is preliminary data.</text>
</comment>
<proteinExistence type="predicted"/>
<feature type="signal peptide" evidence="1">
    <location>
        <begin position="1"/>
        <end position="37"/>
    </location>
</feature>
<accession>A0A1W0WRT1</accession>
<gene>
    <name evidence="2" type="ORF">BV898_08047</name>
</gene>
<dbReference type="EMBL" id="MTYJ01000055">
    <property type="protein sequence ID" value="OQV17918.1"/>
    <property type="molecule type" value="Genomic_DNA"/>
</dbReference>
<organism evidence="2 3">
    <name type="scientific">Hypsibius exemplaris</name>
    <name type="common">Freshwater tardigrade</name>
    <dbReference type="NCBI Taxonomy" id="2072580"/>
    <lineage>
        <taxon>Eukaryota</taxon>
        <taxon>Metazoa</taxon>
        <taxon>Ecdysozoa</taxon>
        <taxon>Tardigrada</taxon>
        <taxon>Eutardigrada</taxon>
        <taxon>Parachela</taxon>
        <taxon>Hypsibioidea</taxon>
        <taxon>Hypsibiidae</taxon>
        <taxon>Hypsibius</taxon>
    </lineage>
</organism>
<sequence length="137" mass="14917">MRLMVKTTSSRSVGSCWTWGIVLFLALGLCGIPYASAAFGASEGCSRFCRATGFAGVVGNCACGLSLFSAKKRSIYPSRLMDPFGWQNAPIVERSDQQLPAFPATPQEYETPSFSEPRLSRSAAFFGPRIPLLPRRK</sequence>
<evidence type="ECO:0008006" key="4">
    <source>
        <dbReference type="Google" id="ProtNLM"/>
    </source>
</evidence>
<evidence type="ECO:0000313" key="3">
    <source>
        <dbReference type="Proteomes" id="UP000192578"/>
    </source>
</evidence>
<keyword evidence="3" id="KW-1185">Reference proteome</keyword>